<dbReference type="PANTHER" id="PTHR16305:SF28">
    <property type="entry name" value="GUANYLATE CYCLASE DOMAIN-CONTAINING PROTEIN"/>
    <property type="match status" value="1"/>
</dbReference>
<dbReference type="PROSITE" id="PS00622">
    <property type="entry name" value="HTH_LUXR_1"/>
    <property type="match status" value="1"/>
</dbReference>
<evidence type="ECO:0000259" key="3">
    <source>
        <dbReference type="PROSITE" id="PS50043"/>
    </source>
</evidence>
<dbReference type="SUPFAM" id="SSF46894">
    <property type="entry name" value="C-terminal effector domain of the bipartite response regulators"/>
    <property type="match status" value="1"/>
</dbReference>
<dbReference type="Pfam" id="PF00196">
    <property type="entry name" value="GerE"/>
    <property type="match status" value="1"/>
</dbReference>
<name>A0ABP5AVZ3_9MICC</name>
<dbReference type="CDD" id="cd06170">
    <property type="entry name" value="LuxR_C_like"/>
    <property type="match status" value="1"/>
</dbReference>
<evidence type="ECO:0000313" key="4">
    <source>
        <dbReference type="EMBL" id="GAA1921637.1"/>
    </source>
</evidence>
<dbReference type="InterPro" id="IPR016032">
    <property type="entry name" value="Sig_transdc_resp-reg_C-effctor"/>
</dbReference>
<dbReference type="InterPro" id="IPR000792">
    <property type="entry name" value="Tscrpt_reg_LuxR_C"/>
</dbReference>
<proteinExistence type="predicted"/>
<accession>A0ABP5AVZ3</accession>
<dbReference type="Proteomes" id="UP001500784">
    <property type="component" value="Unassembled WGS sequence"/>
</dbReference>
<dbReference type="PROSITE" id="PS50043">
    <property type="entry name" value="HTH_LUXR_2"/>
    <property type="match status" value="1"/>
</dbReference>
<dbReference type="Gene3D" id="1.10.10.10">
    <property type="entry name" value="Winged helix-like DNA-binding domain superfamily/Winged helix DNA-binding domain"/>
    <property type="match status" value="1"/>
</dbReference>
<dbReference type="InterPro" id="IPR036388">
    <property type="entry name" value="WH-like_DNA-bd_sf"/>
</dbReference>
<dbReference type="RefSeq" id="WP_152228667.1">
    <property type="nucleotide sequence ID" value="NZ_BAAALV010000007.1"/>
</dbReference>
<evidence type="ECO:0000256" key="2">
    <source>
        <dbReference type="ARBA" id="ARBA00022840"/>
    </source>
</evidence>
<keyword evidence="2" id="KW-0067">ATP-binding</keyword>
<dbReference type="SUPFAM" id="SSF52540">
    <property type="entry name" value="P-loop containing nucleoside triphosphate hydrolases"/>
    <property type="match status" value="1"/>
</dbReference>
<evidence type="ECO:0000313" key="5">
    <source>
        <dbReference type="Proteomes" id="UP001500784"/>
    </source>
</evidence>
<dbReference type="EMBL" id="BAAALV010000007">
    <property type="protein sequence ID" value="GAA1921637.1"/>
    <property type="molecule type" value="Genomic_DNA"/>
</dbReference>
<dbReference type="SMART" id="SM00421">
    <property type="entry name" value="HTH_LUXR"/>
    <property type="match status" value="1"/>
</dbReference>
<organism evidence="4 5">
    <name type="scientific">Arthrobacter gandavensis</name>
    <dbReference type="NCBI Taxonomy" id="169960"/>
    <lineage>
        <taxon>Bacteria</taxon>
        <taxon>Bacillati</taxon>
        <taxon>Actinomycetota</taxon>
        <taxon>Actinomycetes</taxon>
        <taxon>Micrococcales</taxon>
        <taxon>Micrococcaceae</taxon>
        <taxon>Arthrobacter</taxon>
    </lineage>
</organism>
<comment type="caution">
    <text evidence="4">The sequence shown here is derived from an EMBL/GenBank/DDBJ whole genome shotgun (WGS) entry which is preliminary data.</text>
</comment>
<sequence>MQHQTSAAPEILLSAEAEQVSNHLLDPMLRGSIVLAPEGMGKSALAEEVLRRLEGIVTPYRIHSSPVLARIPYGALTPFMERALAEDMDSPLVVLRNIRRFFRVRAEAGHAQALLVVEDAHHLDEASSHVLVQLAMSGELRLLVLSRARSTNIQELLSLARDGMLSRLDLQPLSREMIHRLCVQELGGTVLRASSAVLARVSGGNPLYAKALLDGARRRGELLQRNGSWYLRALPGALEPTVQDLAKRLLASRSDGERAVLEAVALAGVLPRPALTAVADPASVQALVDDGYLLQAPEAADQLQLAQPLHAHAIRSLVPPVRSMEIRRQLMKGDGPKLRHSHTLYAAWALDCGEAPEGLELLQAARSANADGDGELALRLAQAVQPGPLAARARIEAAVAQLTLGNISEARAGLEDAVRAAADAETLDLAVLASAQLAACSESAGERLRGLAREWAEREALLKGPDSGDERAGWMAAGQSVLALWARIADGNLLVPGETPAATRELLDTDAVNQGRTAGQHELRALGYSLVCEGYTAAGAIREALQAADQAQRELALEPHAQCRVRGTVWIRRSFALLHGGSFGELGELLTEQLRATPHSLLAYGGSIGVLEGALEIHQGRFRKGLRRLKPAIGALRFRDPERLLPYALAIAGYTAVVVEDDSPAARFAGELRGLGYSGPKGLELAARAFAAAAMAPQGNEEPPPPQVRSLAEEARALGQFAAEKDILELALAVGDLKQAKRLMDLTGGFEGGEAAALHAYAAAVAADNPERMVAAADEAVRRRKYLVAVECIGHAIRYYGAHNNLRRQRALIQQLRRRREELAGVTVSYLSPSVHQVRLTRREHEIVELLLEGAGTKDIAAKFTLSQRTVEGHVYRIYVKLGISKRTELEAVYRALEAEPKAATPK</sequence>
<feature type="domain" description="HTH luxR-type" evidence="3">
    <location>
        <begin position="833"/>
        <end position="898"/>
    </location>
</feature>
<evidence type="ECO:0000256" key="1">
    <source>
        <dbReference type="ARBA" id="ARBA00022741"/>
    </source>
</evidence>
<dbReference type="InterPro" id="IPR027417">
    <property type="entry name" value="P-loop_NTPase"/>
</dbReference>
<keyword evidence="5" id="KW-1185">Reference proteome</keyword>
<keyword evidence="1" id="KW-0547">Nucleotide-binding</keyword>
<dbReference type="PANTHER" id="PTHR16305">
    <property type="entry name" value="TESTICULAR SOLUBLE ADENYLYL CYCLASE"/>
    <property type="match status" value="1"/>
</dbReference>
<reference evidence="5" key="1">
    <citation type="journal article" date="2019" name="Int. J. Syst. Evol. Microbiol.">
        <title>The Global Catalogue of Microorganisms (GCM) 10K type strain sequencing project: providing services to taxonomists for standard genome sequencing and annotation.</title>
        <authorList>
            <consortium name="The Broad Institute Genomics Platform"/>
            <consortium name="The Broad Institute Genome Sequencing Center for Infectious Disease"/>
            <person name="Wu L."/>
            <person name="Ma J."/>
        </authorList>
    </citation>
    <scope>NUCLEOTIDE SEQUENCE [LARGE SCALE GENOMIC DNA]</scope>
    <source>
        <strain evidence="5">JCM 13316</strain>
    </source>
</reference>
<protein>
    <recommendedName>
        <fullName evidence="3">HTH luxR-type domain-containing protein</fullName>
    </recommendedName>
</protein>
<dbReference type="PRINTS" id="PR00038">
    <property type="entry name" value="HTHLUXR"/>
</dbReference>
<gene>
    <name evidence="4" type="ORF">GCM10009688_28310</name>
</gene>